<evidence type="ECO:0000256" key="7">
    <source>
        <dbReference type="ARBA" id="ARBA00048744"/>
    </source>
</evidence>
<dbReference type="GO" id="GO:0030422">
    <property type="term" value="P:siRNA processing"/>
    <property type="evidence" value="ECO:0007669"/>
    <property type="project" value="TreeGrafter"/>
</dbReference>
<keyword evidence="4 8" id="KW-0548">Nucleotidyltransferase</keyword>
<feature type="domain" description="RDRP core" evidence="9">
    <location>
        <begin position="414"/>
        <end position="964"/>
    </location>
</feature>
<sequence length="1117" mass="122484">MGTNDDAVLAALVQSQTIAHEASLRKAERAEAFARREVRRHANVFAVTLGNVPLFASAADVADFCLDVGGVQGFLLVELPPPPRHGNSTRATLRVAAEEDVHRLLELDDYVWHGEPVTVSPAAVRGRVDVFAQQFRCTDFHVLSSAHSDCPSYSSATDIVFSCASETGAAFGISFGHGDDQYRVKFKVTSVVRCRVGTTSHNQCVATITLRSPPFCYVQDGPENGRIWPASEDSFEWLRSTDPTPNRVFGTHRNYQLTFAPRWSASQIAATLRLFGVWSVDEAVGTLPTLRPAPTPLPVPLADWTCGYDDLFCHLPFTLRYALHVLLTHDALVFAHRSDAEVVAALLPPTTPATHVLAFLQSPTRHATDSLSAFLDWLETPPVVDLLDEAFAPLEAYGPDAAPATILHVRRALVTPLRIVVEPPDVDVSNRVLRMYAAHVDRFLRVSFVDENFGPLYGAKAGPIVSRVEALLTDGIVIAGETYTFLGYSNSQLRSHSCWFYRNPAPHERNVPQAEEIHAALGDFDKIPSASKRGARLGQVFSATTSTVDVSHFRCAVRKDIVRNGYIFSDGVGAISEDLSVQIAAHLRLNYVPSAYQIRYGGWKGMVAVDRSLPTAVADMELRDSMRKFASAHDAIEVCCVPQALPVYLNRQLITLLTTRGVRDEAILSLADAMLEDLSAPLESHPAALRFLRTYAPKAVVRRLVEVGVGLRDLFVRQWLQTLVRQLVADVRNKARVLVPDGVCLAGVLDEAGCLPEGCIFFQTTRFGGYSITPPPVGTRVLVGRNPSLHPGDLRILRYVDAPALRHLHDVVVFSSEGSRPVTDMMSGGDLDGDLYFVVWDPRLVPSTDEPPMVPVVQGLSPPPLLPGTPPLGVQQHFVRFLELDNLGMLANLHLAVADRSSRKARDTGALELAQAAAIAVDFAKSGIAARSPEVYVSVFPDFMERAGPSYASRSVLGVLYRRVQDFAPPAVDMAHSANVDSEIAVAGSEAFLEDARCHFVQYARALFALGQRYDVSSEIELVSGYFGGDRSRRADLRDDAAERIRANVRHVQEHFTQVFWADLGTSDPTHPSVLAKAAAWYETAYTYEWTTSAPPCLSFAWLALEPMCVLFSQQQV</sequence>
<evidence type="ECO:0000313" key="11">
    <source>
        <dbReference type="EMBL" id="OQR94265.1"/>
    </source>
</evidence>
<dbReference type="OrthoDB" id="97541at2759"/>
<dbReference type="PANTHER" id="PTHR23079">
    <property type="entry name" value="RNA-DEPENDENT RNA POLYMERASE"/>
    <property type="match status" value="1"/>
</dbReference>
<evidence type="ECO:0000256" key="8">
    <source>
        <dbReference type="RuleBase" id="RU363098"/>
    </source>
</evidence>
<dbReference type="EC" id="2.7.7.48" evidence="8"/>
<dbReference type="STRING" id="1202772.A0A1V9Z8D0"/>
<dbReference type="InterPro" id="IPR058752">
    <property type="entry name" value="RDRP_C_head"/>
</dbReference>
<organism evidence="11 12">
    <name type="scientific">Achlya hypogyna</name>
    <name type="common">Oomycete</name>
    <name type="synonym">Protoachlya hypogyna</name>
    <dbReference type="NCBI Taxonomy" id="1202772"/>
    <lineage>
        <taxon>Eukaryota</taxon>
        <taxon>Sar</taxon>
        <taxon>Stramenopiles</taxon>
        <taxon>Oomycota</taxon>
        <taxon>Saprolegniomycetes</taxon>
        <taxon>Saprolegniales</taxon>
        <taxon>Achlyaceae</taxon>
        <taxon>Achlya</taxon>
    </lineage>
</organism>
<name>A0A1V9Z8D0_ACHHY</name>
<evidence type="ECO:0000259" key="10">
    <source>
        <dbReference type="Pfam" id="PF26253"/>
    </source>
</evidence>
<evidence type="ECO:0000256" key="1">
    <source>
        <dbReference type="ARBA" id="ARBA00005762"/>
    </source>
</evidence>
<dbReference type="GO" id="GO:0003723">
    <property type="term" value="F:RNA binding"/>
    <property type="evidence" value="ECO:0007669"/>
    <property type="project" value="UniProtKB-KW"/>
</dbReference>
<evidence type="ECO:0000256" key="3">
    <source>
        <dbReference type="ARBA" id="ARBA00022679"/>
    </source>
</evidence>
<dbReference type="Pfam" id="PF26253">
    <property type="entry name" value="RdRP_head"/>
    <property type="match status" value="1"/>
</dbReference>
<reference evidence="11 12" key="1">
    <citation type="journal article" date="2014" name="Genome Biol. Evol.">
        <title>The secreted proteins of Achlya hypogyna and Thraustotheca clavata identify the ancestral oomycete secretome and reveal gene acquisitions by horizontal gene transfer.</title>
        <authorList>
            <person name="Misner I."/>
            <person name="Blouin N."/>
            <person name="Leonard G."/>
            <person name="Richards T.A."/>
            <person name="Lane C.E."/>
        </authorList>
    </citation>
    <scope>NUCLEOTIDE SEQUENCE [LARGE SCALE GENOMIC DNA]</scope>
    <source>
        <strain evidence="11 12">ATCC 48635</strain>
    </source>
</reference>
<comment type="caution">
    <text evidence="11">The sequence shown here is derived from an EMBL/GenBank/DDBJ whole genome shotgun (WGS) entry which is preliminary data.</text>
</comment>
<proteinExistence type="inferred from homology"/>
<dbReference type="Pfam" id="PF05183">
    <property type="entry name" value="RdRP"/>
    <property type="match status" value="1"/>
</dbReference>
<protein>
    <recommendedName>
        <fullName evidence="8">RNA-dependent RNA polymerase</fullName>
        <ecNumber evidence="8">2.7.7.48</ecNumber>
    </recommendedName>
</protein>
<evidence type="ECO:0000256" key="5">
    <source>
        <dbReference type="ARBA" id="ARBA00022884"/>
    </source>
</evidence>
<keyword evidence="2 8" id="KW-0696">RNA-directed RNA polymerase</keyword>
<dbReference type="InterPro" id="IPR007855">
    <property type="entry name" value="RDRP"/>
</dbReference>
<dbReference type="PANTHER" id="PTHR23079:SF55">
    <property type="entry name" value="RNA-DIRECTED RNA POLYMERASE"/>
    <property type="match status" value="1"/>
</dbReference>
<dbReference type="GO" id="GO:0003968">
    <property type="term" value="F:RNA-directed RNA polymerase activity"/>
    <property type="evidence" value="ECO:0007669"/>
    <property type="project" value="UniProtKB-KW"/>
</dbReference>
<dbReference type="Proteomes" id="UP000243579">
    <property type="component" value="Unassembled WGS sequence"/>
</dbReference>
<dbReference type="InterPro" id="IPR057596">
    <property type="entry name" value="RDRP_core"/>
</dbReference>
<gene>
    <name evidence="11" type="ORF">ACHHYP_01564</name>
</gene>
<dbReference type="EMBL" id="JNBR01000367">
    <property type="protein sequence ID" value="OQR94265.1"/>
    <property type="molecule type" value="Genomic_DNA"/>
</dbReference>
<evidence type="ECO:0000256" key="2">
    <source>
        <dbReference type="ARBA" id="ARBA00022484"/>
    </source>
</evidence>
<comment type="catalytic activity">
    <reaction evidence="7 8">
        <text>RNA(n) + a ribonucleoside 5'-triphosphate = RNA(n+1) + diphosphate</text>
        <dbReference type="Rhea" id="RHEA:21248"/>
        <dbReference type="Rhea" id="RHEA-COMP:14527"/>
        <dbReference type="Rhea" id="RHEA-COMP:17342"/>
        <dbReference type="ChEBI" id="CHEBI:33019"/>
        <dbReference type="ChEBI" id="CHEBI:61557"/>
        <dbReference type="ChEBI" id="CHEBI:140395"/>
        <dbReference type="EC" id="2.7.7.48"/>
    </reaction>
</comment>
<keyword evidence="6" id="KW-0943">RNA-mediated gene silencing</keyword>
<keyword evidence="5 8" id="KW-0694">RNA-binding</keyword>
<dbReference type="AlphaFoldDB" id="A0A1V9Z8D0"/>
<dbReference type="GO" id="GO:0031380">
    <property type="term" value="C:nuclear RNA-directed RNA polymerase complex"/>
    <property type="evidence" value="ECO:0007669"/>
    <property type="project" value="TreeGrafter"/>
</dbReference>
<comment type="similarity">
    <text evidence="1 8">Belongs to the RdRP family.</text>
</comment>
<feature type="domain" description="RDRP C-terminal head" evidence="10">
    <location>
        <begin position="981"/>
        <end position="1113"/>
    </location>
</feature>
<keyword evidence="3 8" id="KW-0808">Transferase</keyword>
<evidence type="ECO:0000256" key="4">
    <source>
        <dbReference type="ARBA" id="ARBA00022695"/>
    </source>
</evidence>
<accession>A0A1V9Z8D0</accession>
<evidence type="ECO:0000259" key="9">
    <source>
        <dbReference type="Pfam" id="PF05183"/>
    </source>
</evidence>
<evidence type="ECO:0000313" key="12">
    <source>
        <dbReference type="Proteomes" id="UP000243579"/>
    </source>
</evidence>
<evidence type="ECO:0000256" key="6">
    <source>
        <dbReference type="ARBA" id="ARBA00023158"/>
    </source>
</evidence>
<keyword evidence="12" id="KW-1185">Reference proteome</keyword>